<reference evidence="1" key="1">
    <citation type="submission" date="2018-05" db="EMBL/GenBank/DDBJ databases">
        <authorList>
            <person name="Lanie J.A."/>
            <person name="Ng W.-L."/>
            <person name="Kazmierczak K.M."/>
            <person name="Andrzejewski T.M."/>
            <person name="Davidsen T.M."/>
            <person name="Wayne K.J."/>
            <person name="Tettelin H."/>
            <person name="Glass J.I."/>
            <person name="Rusch D."/>
            <person name="Podicherti R."/>
            <person name="Tsui H.-C.T."/>
            <person name="Winkler M.E."/>
        </authorList>
    </citation>
    <scope>NUCLEOTIDE SEQUENCE</scope>
</reference>
<evidence type="ECO:0000313" key="1">
    <source>
        <dbReference type="EMBL" id="SVC36919.1"/>
    </source>
</evidence>
<dbReference type="EMBL" id="UINC01087501">
    <property type="protein sequence ID" value="SVC36919.1"/>
    <property type="molecule type" value="Genomic_DNA"/>
</dbReference>
<accession>A0A382LJP2</accession>
<proteinExistence type="predicted"/>
<protein>
    <submittedName>
        <fullName evidence="1">Uncharacterized protein</fullName>
    </submittedName>
</protein>
<sequence>MSPQEMLELGVFGGWYFKSVIDEYPKAWFKKAKISSDGFNEKLNCFEVRSGQSMSVWKKKGWITPEDPLGWFQWYCRYFLGRRIPEVDAFQIKRWKAFGPRHIGGINSNCEKGDMCCRPRQRQALLQWSYDPFI</sequence>
<name>A0A382LJP2_9ZZZZ</name>
<dbReference type="PANTHER" id="PTHR37948:SF1">
    <property type="entry name" value="BLL5189 PROTEIN"/>
    <property type="match status" value="1"/>
</dbReference>
<dbReference type="AlphaFoldDB" id="A0A382LJP2"/>
<organism evidence="1">
    <name type="scientific">marine metagenome</name>
    <dbReference type="NCBI Taxonomy" id="408172"/>
    <lineage>
        <taxon>unclassified sequences</taxon>
        <taxon>metagenomes</taxon>
        <taxon>ecological metagenomes</taxon>
    </lineage>
</organism>
<dbReference type="PANTHER" id="PTHR37948">
    <property type="entry name" value="ZGC:113208"/>
    <property type="match status" value="1"/>
</dbReference>
<gene>
    <name evidence="1" type="ORF">METZ01_LOCUS289773</name>
</gene>